<dbReference type="AlphaFoldDB" id="Q2QAQ9"/>
<evidence type="ECO:0000256" key="1">
    <source>
        <dbReference type="ARBA" id="ARBA00007594"/>
    </source>
</evidence>
<dbReference type="GO" id="GO:0003735">
    <property type="term" value="F:structural constituent of ribosome"/>
    <property type="evidence" value="ECO:0007669"/>
    <property type="project" value="UniProtKB-UniRule"/>
</dbReference>
<sequence>MESLNLTRVNHAVLIPESDTYAGMLQKVKDFVTWGEISAEAIAGLIRDRGRLMGDHPITDAVVKDGSNYKDIDSFAKAIASGEATVKDLEAMKRVFRLHPPRGNKGWGGVKRHYTVGGALGFRGDAIEELAARMM</sequence>
<dbReference type="InterPro" id="IPR036919">
    <property type="entry name" value="Ribo_uL30_ferredoxin-like_sf"/>
</dbReference>
<keyword evidence="2 4" id="KW-0689">Ribosomal protein</keyword>
<dbReference type="InterPro" id="IPR016082">
    <property type="entry name" value="Ribosomal_uL30_ferredoxin-like"/>
</dbReference>
<dbReference type="CDD" id="cd01657">
    <property type="entry name" value="Ribosomal_L7_archeal_euk"/>
    <property type="match status" value="1"/>
</dbReference>
<dbReference type="Gene3D" id="3.30.1390.20">
    <property type="entry name" value="Ribosomal protein L30, ferredoxin-like fold domain"/>
    <property type="match status" value="1"/>
</dbReference>
<dbReference type="GO" id="GO:0022625">
    <property type="term" value="C:cytosolic large ribosomal subunit"/>
    <property type="evidence" value="ECO:0007669"/>
    <property type="project" value="UniProtKB-UniRule"/>
</dbReference>
<dbReference type="PANTHER" id="PTHR11524:SF16">
    <property type="entry name" value="LARGE RIBOSOMAL SUBUNIT PROTEIN UL30"/>
    <property type="match status" value="1"/>
</dbReference>
<dbReference type="InterPro" id="IPR035808">
    <property type="entry name" value="Ribosomal_uL30_euk_arc"/>
</dbReference>
<protein>
    <recommendedName>
        <fullName evidence="4">Large ribosomal subunit protein uL30</fullName>
    </recommendedName>
</protein>
<dbReference type="InterPro" id="IPR005997">
    <property type="entry name" value="Ribosomal_uL30_arc"/>
</dbReference>
<proteinExistence type="inferred from homology"/>
<evidence type="ECO:0000256" key="3">
    <source>
        <dbReference type="ARBA" id="ARBA00023274"/>
    </source>
</evidence>
<dbReference type="InterPro" id="IPR039699">
    <property type="entry name" value="Ribosomal_uL30"/>
</dbReference>
<evidence type="ECO:0000313" key="6">
    <source>
        <dbReference type="EMBL" id="ABA61387.1"/>
    </source>
</evidence>
<dbReference type="HAMAP" id="MF_01371_A">
    <property type="entry name" value="Ribosomal_uL30_A"/>
    <property type="match status" value="1"/>
</dbReference>
<dbReference type="Pfam" id="PF00327">
    <property type="entry name" value="Ribosomal_L30"/>
    <property type="match status" value="1"/>
</dbReference>
<evidence type="ECO:0000256" key="4">
    <source>
        <dbReference type="HAMAP-Rule" id="MF_01371"/>
    </source>
</evidence>
<dbReference type="SUPFAM" id="SSF55129">
    <property type="entry name" value="Ribosomal protein L30p/L7e"/>
    <property type="match status" value="1"/>
</dbReference>
<reference evidence="6" key="1">
    <citation type="journal article" date="2006" name="Nature">
        <title>Proteorhodopsin lateral gene transfer between marine planktonic Bacteria and Archaea.</title>
        <authorList>
            <person name="Frigaard N.U."/>
            <person name="Martinez A."/>
            <person name="Mincer T.J."/>
            <person name="DeLong E.F."/>
        </authorList>
    </citation>
    <scope>NUCLEOTIDE SEQUENCE</scope>
</reference>
<dbReference type="GO" id="GO:0003723">
    <property type="term" value="F:RNA binding"/>
    <property type="evidence" value="ECO:0007669"/>
    <property type="project" value="TreeGrafter"/>
</dbReference>
<gene>
    <name evidence="4" type="primary">rpl30</name>
</gene>
<feature type="domain" description="Large ribosomal subunit protein uL30-like ferredoxin-like fold" evidence="5">
    <location>
        <begin position="2"/>
        <end position="32"/>
    </location>
</feature>
<name>Q2QAQ9_9ARCH</name>
<keyword evidence="3 4" id="KW-0687">Ribonucleoprotein</keyword>
<comment type="subunit">
    <text evidence="4">Part of the 50S ribosomal subunit.</text>
</comment>
<comment type="similarity">
    <text evidence="1 4">Belongs to the universal ribosomal protein uL30 family.</text>
</comment>
<organism evidence="6">
    <name type="scientific">uncultured marine group II euryarchaeote HF70_59C08</name>
    <dbReference type="NCBI Taxonomy" id="347540"/>
    <lineage>
        <taxon>Archaea</taxon>
        <taxon>Methanobacteriati</taxon>
        <taxon>Thermoplasmatota</taxon>
        <taxon>Candidatus Poseidoniia</taxon>
        <taxon>Candidatus Poseidoniales</taxon>
        <taxon>environmental samples</taxon>
    </lineage>
</organism>
<dbReference type="GO" id="GO:0006412">
    <property type="term" value="P:translation"/>
    <property type="evidence" value="ECO:0007669"/>
    <property type="project" value="UniProtKB-UniRule"/>
</dbReference>
<dbReference type="GO" id="GO:0000463">
    <property type="term" value="P:maturation of LSU-rRNA from tricistronic rRNA transcript (SSU-rRNA, 5.8S rRNA, LSU-rRNA)"/>
    <property type="evidence" value="ECO:0007669"/>
    <property type="project" value="TreeGrafter"/>
</dbReference>
<evidence type="ECO:0000256" key="2">
    <source>
        <dbReference type="ARBA" id="ARBA00022980"/>
    </source>
</evidence>
<evidence type="ECO:0000259" key="5">
    <source>
        <dbReference type="Pfam" id="PF00327"/>
    </source>
</evidence>
<dbReference type="NCBIfam" id="NF004711">
    <property type="entry name" value="PRK06049.1"/>
    <property type="match status" value="1"/>
</dbReference>
<dbReference type="PANTHER" id="PTHR11524">
    <property type="entry name" value="60S RIBOSOMAL PROTEIN L7"/>
    <property type="match status" value="1"/>
</dbReference>
<dbReference type="NCBIfam" id="TIGR01309">
    <property type="entry name" value="uL30_arch"/>
    <property type="match status" value="1"/>
</dbReference>
<accession>Q2QAQ9</accession>
<dbReference type="EMBL" id="DQ156348">
    <property type="protein sequence ID" value="ABA61387.1"/>
    <property type="molecule type" value="Genomic_DNA"/>
</dbReference>
<dbReference type="Gene3D" id="1.10.15.30">
    <property type="match status" value="1"/>
</dbReference>